<comment type="caution">
    <text evidence="5">The sequence shown here is derived from an EMBL/GenBank/DDBJ whole genome shotgun (WGS) entry which is preliminary data.</text>
</comment>
<dbReference type="Pfam" id="PF00534">
    <property type="entry name" value="Glycos_transf_1"/>
    <property type="match status" value="1"/>
</dbReference>
<dbReference type="STRING" id="454136.NIES2119_15045"/>
<dbReference type="Gene3D" id="3.40.50.2000">
    <property type="entry name" value="Glycogen Phosphorylase B"/>
    <property type="match status" value="2"/>
</dbReference>
<evidence type="ECO:0000256" key="1">
    <source>
        <dbReference type="ARBA" id="ARBA00022676"/>
    </source>
</evidence>
<dbReference type="EMBL" id="MRCE01000013">
    <property type="protein sequence ID" value="OKH37132.1"/>
    <property type="molecule type" value="Genomic_DNA"/>
</dbReference>
<dbReference type="AlphaFoldDB" id="A0A1U7IIW5"/>
<dbReference type="PANTHER" id="PTHR12526">
    <property type="entry name" value="GLYCOSYLTRANSFERASE"/>
    <property type="match status" value="1"/>
</dbReference>
<dbReference type="PANTHER" id="PTHR12526:SF510">
    <property type="entry name" value="D-INOSITOL 3-PHOSPHATE GLYCOSYLTRANSFERASE"/>
    <property type="match status" value="1"/>
</dbReference>
<dbReference type="Pfam" id="PF13439">
    <property type="entry name" value="Glyco_transf_4"/>
    <property type="match status" value="1"/>
</dbReference>
<organism evidence="5 6">
    <name type="scientific">[Phormidium ambiguum] IAM M-71</name>
    <dbReference type="NCBI Taxonomy" id="454136"/>
    <lineage>
        <taxon>Bacteria</taxon>
        <taxon>Bacillati</taxon>
        <taxon>Cyanobacteriota</taxon>
        <taxon>Cyanophyceae</taxon>
        <taxon>Oscillatoriophycideae</taxon>
        <taxon>Aerosakkonematales</taxon>
        <taxon>Aerosakkonemataceae</taxon>
        <taxon>Floridanema</taxon>
    </lineage>
</organism>
<sequence>MSHHNRQPIALISISADPAAEVVKQEVGGQNVYVRNVAEVLAKLGWQVDMFTRKIHPDEPTIVQHSPYCRTIRLTAGPEEFIPKNDLFEYLPEFLEAFLKFQNKEGTNYPLVHTNYWLSGCVGLQLKELRNIQLVHTHHSLGVIKYQAAGYQPPIGTTRLAMEKQILEQANCVVATSPQEQEALRKLVSETGDVKVISGGADISNFRLLSKAEARLKLGFDQKEQIVLYVGRFDPRKGVETLLQACANCQAKNQGSFRLLIAGGEDPHSESDREEERIKLLAQELELTEKILFTGRLNHDILPFYYAAADVCVVPSYYEPFGLVAIEAMACGTPVIASNVGGLKFTVIPEETGLLVPPHDVSGFACAIDRVLTDDVWAKKMRKQASIRVRQNFSWTWVGGQLSDLYRCLLARSIMNEQLWHSHLPTRWSTNVPQSEVSQTISAKSLGKVS</sequence>
<feature type="domain" description="Glycosyltransferase subfamily 4-like N-terminal" evidence="4">
    <location>
        <begin position="27"/>
        <end position="204"/>
    </location>
</feature>
<feature type="domain" description="Glycosyl transferase family 1" evidence="3">
    <location>
        <begin position="212"/>
        <end position="385"/>
    </location>
</feature>
<gene>
    <name evidence="5" type="ORF">NIES2119_15045</name>
</gene>
<accession>A0A1U7IIW5</accession>
<keyword evidence="5" id="KW-0378">Hydrolase</keyword>
<dbReference type="InterPro" id="IPR028098">
    <property type="entry name" value="Glyco_trans_4-like_N"/>
</dbReference>
<dbReference type="SUPFAM" id="SSF53756">
    <property type="entry name" value="UDP-Glycosyltransferase/glycogen phosphorylase"/>
    <property type="match status" value="1"/>
</dbReference>
<dbReference type="InterPro" id="IPR001296">
    <property type="entry name" value="Glyco_trans_1"/>
</dbReference>
<dbReference type="GO" id="GO:0016787">
    <property type="term" value="F:hydrolase activity"/>
    <property type="evidence" value="ECO:0007669"/>
    <property type="project" value="UniProtKB-KW"/>
</dbReference>
<dbReference type="OrthoDB" id="9795068at2"/>
<reference evidence="5 6" key="1">
    <citation type="submission" date="2016-11" db="EMBL/GenBank/DDBJ databases">
        <title>Draft Genome Sequences of Nine Cyanobacterial Strains from Diverse Habitats.</title>
        <authorList>
            <person name="Zhu T."/>
            <person name="Hou S."/>
            <person name="Lu X."/>
            <person name="Hess W.R."/>
        </authorList>
    </citation>
    <scope>NUCLEOTIDE SEQUENCE [LARGE SCALE GENOMIC DNA]</scope>
    <source>
        <strain evidence="5 6">IAM M-71</strain>
    </source>
</reference>
<protein>
    <submittedName>
        <fullName evidence="5">Glycoside hydrolase</fullName>
    </submittedName>
</protein>
<evidence type="ECO:0000259" key="4">
    <source>
        <dbReference type="Pfam" id="PF13439"/>
    </source>
</evidence>
<evidence type="ECO:0000313" key="6">
    <source>
        <dbReference type="Proteomes" id="UP000185860"/>
    </source>
</evidence>
<proteinExistence type="predicted"/>
<dbReference type="GO" id="GO:0016757">
    <property type="term" value="F:glycosyltransferase activity"/>
    <property type="evidence" value="ECO:0007669"/>
    <property type="project" value="UniProtKB-KW"/>
</dbReference>
<dbReference type="Proteomes" id="UP000185860">
    <property type="component" value="Unassembled WGS sequence"/>
</dbReference>
<evidence type="ECO:0000313" key="5">
    <source>
        <dbReference type="EMBL" id="OKH37132.1"/>
    </source>
</evidence>
<keyword evidence="2" id="KW-0808">Transferase</keyword>
<keyword evidence="1" id="KW-0328">Glycosyltransferase</keyword>
<name>A0A1U7IIW5_9CYAN</name>
<evidence type="ECO:0000259" key="3">
    <source>
        <dbReference type="Pfam" id="PF00534"/>
    </source>
</evidence>
<dbReference type="RefSeq" id="WP_073594311.1">
    <property type="nucleotide sequence ID" value="NZ_MRCE01000013.1"/>
</dbReference>
<evidence type="ECO:0000256" key="2">
    <source>
        <dbReference type="ARBA" id="ARBA00022679"/>
    </source>
</evidence>